<dbReference type="AlphaFoldDB" id="C6SZJ0"/>
<feature type="transmembrane region" description="Helical" evidence="1">
    <location>
        <begin position="16"/>
        <end position="37"/>
    </location>
</feature>
<accession>C6SZJ0</accession>
<dbReference type="GeneID" id="100306468"/>
<proteinExistence type="evidence at transcript level"/>
<keyword evidence="1" id="KW-0812">Transmembrane</keyword>
<evidence type="ECO:0000313" key="2">
    <source>
        <dbReference type="EMBL" id="ACU14663.1"/>
    </source>
</evidence>
<reference evidence="2" key="1">
    <citation type="submission" date="2009-08" db="EMBL/GenBank/DDBJ databases">
        <authorList>
            <person name="Cheung F."/>
            <person name="Xiao Y."/>
            <person name="Chan A."/>
            <person name="Moskal W."/>
            <person name="Town C.D."/>
        </authorList>
    </citation>
    <scope>NUCLEOTIDE SEQUENCE</scope>
</reference>
<dbReference type="KEGG" id="gmx:100306468"/>
<dbReference type="ExpressionAtlas" id="C6SZJ0">
    <property type="expression patterns" value="baseline and differential"/>
</dbReference>
<organism evidence="2">
    <name type="scientific">Glycine max</name>
    <name type="common">Soybean</name>
    <name type="synonym">Glycine hispida</name>
    <dbReference type="NCBI Taxonomy" id="3847"/>
    <lineage>
        <taxon>Eukaryota</taxon>
        <taxon>Viridiplantae</taxon>
        <taxon>Streptophyta</taxon>
        <taxon>Embryophyta</taxon>
        <taxon>Tracheophyta</taxon>
        <taxon>Spermatophyta</taxon>
        <taxon>Magnoliopsida</taxon>
        <taxon>eudicotyledons</taxon>
        <taxon>Gunneridae</taxon>
        <taxon>Pentapetalae</taxon>
        <taxon>rosids</taxon>
        <taxon>fabids</taxon>
        <taxon>Fabales</taxon>
        <taxon>Fabaceae</taxon>
        <taxon>Papilionoideae</taxon>
        <taxon>50 kb inversion clade</taxon>
        <taxon>NPAAA clade</taxon>
        <taxon>indigoferoid/millettioid clade</taxon>
        <taxon>Phaseoleae</taxon>
        <taxon>Glycine</taxon>
        <taxon>Glycine subgen. Soja</taxon>
    </lineage>
</organism>
<sequence>MPPLWLSLSSHLDSSYVSLFFFFVMPQASTLCLSLILHSFTSLSQSHVPSATASYSIKSSTNNIYFRICSLVSTLQGLCLNGEFNGVRFVYQIAPSKVLQEHPQFPVWVTRAGARFQLILHYPCQSISSSRI</sequence>
<name>C6SZJ0_SOYBN</name>
<evidence type="ECO:0000256" key="1">
    <source>
        <dbReference type="SAM" id="Phobius"/>
    </source>
</evidence>
<keyword evidence="1" id="KW-0472">Membrane</keyword>
<protein>
    <submittedName>
        <fullName evidence="2">Uncharacterized protein</fullName>
    </submittedName>
</protein>
<dbReference type="EMBL" id="BT090591">
    <property type="protein sequence ID" value="ACU14663.1"/>
    <property type="molecule type" value="mRNA"/>
</dbReference>
<keyword evidence="1" id="KW-1133">Transmembrane helix</keyword>